<keyword evidence="6" id="KW-1185">Reference proteome</keyword>
<evidence type="ECO:0000259" key="4">
    <source>
        <dbReference type="PROSITE" id="PS51334"/>
    </source>
</evidence>
<dbReference type="PANTHER" id="PTHR33101:SF10">
    <property type="entry name" value="ROP GUANINE NUCLEOTIDE EXCHANGE FACTOR 12"/>
    <property type="match status" value="1"/>
</dbReference>
<proteinExistence type="predicted"/>
<organism evidence="5 6">
    <name type="scientific">Taxus chinensis</name>
    <name type="common">Chinese yew</name>
    <name type="synonym">Taxus wallichiana var. chinensis</name>
    <dbReference type="NCBI Taxonomy" id="29808"/>
    <lineage>
        <taxon>Eukaryota</taxon>
        <taxon>Viridiplantae</taxon>
        <taxon>Streptophyta</taxon>
        <taxon>Embryophyta</taxon>
        <taxon>Tracheophyta</taxon>
        <taxon>Spermatophyta</taxon>
        <taxon>Pinopsida</taxon>
        <taxon>Pinidae</taxon>
        <taxon>Conifers II</taxon>
        <taxon>Cupressales</taxon>
        <taxon>Taxaceae</taxon>
        <taxon>Taxus</taxon>
    </lineage>
</organism>
<feature type="compositionally biased region" description="Polar residues" evidence="3">
    <location>
        <begin position="62"/>
        <end position="72"/>
    </location>
</feature>
<feature type="non-terminal residue" evidence="5">
    <location>
        <position position="362"/>
    </location>
</feature>
<dbReference type="Gene3D" id="1.20.58.2010">
    <property type="entry name" value="PRONE domain, subdomain 1"/>
    <property type="match status" value="1"/>
</dbReference>
<protein>
    <recommendedName>
        <fullName evidence="4">PRONE domain-containing protein</fullName>
    </recommendedName>
</protein>
<comment type="caution">
    <text evidence="5">The sequence shown here is derived from an EMBL/GenBank/DDBJ whole genome shotgun (WGS) entry which is preliminary data.</text>
</comment>
<feature type="region of interest" description="Disordered" evidence="3">
    <location>
        <begin position="331"/>
        <end position="362"/>
    </location>
</feature>
<evidence type="ECO:0000256" key="2">
    <source>
        <dbReference type="PROSITE-ProRule" id="PRU00663"/>
    </source>
</evidence>
<feature type="region of interest" description="Disordered" evidence="3">
    <location>
        <begin position="44"/>
        <end position="89"/>
    </location>
</feature>
<dbReference type="GO" id="GO:0005085">
    <property type="term" value="F:guanyl-nucleotide exchange factor activity"/>
    <property type="evidence" value="ECO:0007669"/>
    <property type="project" value="UniProtKB-UniRule"/>
</dbReference>
<dbReference type="InterPro" id="IPR038937">
    <property type="entry name" value="RopGEF"/>
</dbReference>
<dbReference type="OMA" id="THYSRQS"/>
<dbReference type="FunFam" id="1.20.58.2010:FF:000001">
    <property type="entry name" value="Rop guanine nucleotide exchange factor 14"/>
    <property type="match status" value="1"/>
</dbReference>
<gene>
    <name evidence="5" type="ORF">KI387_009841</name>
</gene>
<feature type="region of interest" description="Disordered" evidence="3">
    <location>
        <begin position="1"/>
        <end position="31"/>
    </location>
</feature>
<feature type="compositionally biased region" description="Low complexity" evidence="3">
    <location>
        <begin position="331"/>
        <end position="349"/>
    </location>
</feature>
<evidence type="ECO:0000256" key="1">
    <source>
        <dbReference type="ARBA" id="ARBA00022658"/>
    </source>
</evidence>
<accession>A0AA38KUV0</accession>
<dbReference type="Proteomes" id="UP000824469">
    <property type="component" value="Unassembled WGS sequence"/>
</dbReference>
<dbReference type="AlphaFoldDB" id="A0AA38KUV0"/>
<reference evidence="5 6" key="1">
    <citation type="journal article" date="2021" name="Nat. Plants">
        <title>The Taxus genome provides insights into paclitaxel biosynthesis.</title>
        <authorList>
            <person name="Xiong X."/>
            <person name="Gou J."/>
            <person name="Liao Q."/>
            <person name="Li Y."/>
            <person name="Zhou Q."/>
            <person name="Bi G."/>
            <person name="Li C."/>
            <person name="Du R."/>
            <person name="Wang X."/>
            <person name="Sun T."/>
            <person name="Guo L."/>
            <person name="Liang H."/>
            <person name="Lu P."/>
            <person name="Wu Y."/>
            <person name="Zhang Z."/>
            <person name="Ro D.K."/>
            <person name="Shang Y."/>
            <person name="Huang S."/>
            <person name="Yan J."/>
        </authorList>
    </citation>
    <scope>NUCLEOTIDE SEQUENCE [LARGE SCALE GENOMIC DNA]</scope>
    <source>
        <strain evidence="5">Ta-2019</strain>
    </source>
</reference>
<dbReference type="Pfam" id="PF03759">
    <property type="entry name" value="PRONE"/>
    <property type="match status" value="2"/>
</dbReference>
<keyword evidence="1 2" id="KW-0344">Guanine-nucleotide releasing factor</keyword>
<dbReference type="InterPro" id="IPR005512">
    <property type="entry name" value="PRONE_dom"/>
</dbReference>
<evidence type="ECO:0000313" key="6">
    <source>
        <dbReference type="Proteomes" id="UP000824469"/>
    </source>
</evidence>
<dbReference type="PANTHER" id="PTHR33101">
    <property type="entry name" value="ROP GUANINE NUCLEOTIDE EXCHANGE FACTOR 1"/>
    <property type="match status" value="1"/>
</dbReference>
<evidence type="ECO:0000313" key="5">
    <source>
        <dbReference type="EMBL" id="KAH9305437.1"/>
    </source>
</evidence>
<dbReference type="PROSITE" id="PS51334">
    <property type="entry name" value="PRONE"/>
    <property type="match status" value="1"/>
</dbReference>
<feature type="domain" description="PRONE" evidence="4">
    <location>
        <begin position="1"/>
        <end position="332"/>
    </location>
</feature>
<sequence length="362" mass="39493">MPGPPPRSGQQQLEPKAQKAPGESSILSKGTVELDDYEYGIDGLFTPKSYTSGNPEEEDSNSTHYSRQSSGIASDKVSDFPDKNPLPSLGWPLAAKTERLFRARVKKPATATMKVQIVEKNQNGNGQEVSEIDMMKERFSKLLLGEDMSGGGNGVSSALALSNAITNLAGNFGEIQGARVLTAKTSLGDALYRHITSDQFSPEALLSSLDASSEHSILDIMNRVEASIAVWKRKISKDSKNSGISSWGGSTNEKKELFGERAESLLLLLKLRFRGLPQTALDMSKIQYNKDIGQSILESYSRVLESLAYNILSRIDDVLYTDKLNKHVPSCGSYERSLSSSSITTNSVPEDPSFYWSPSPTP</sequence>
<dbReference type="EMBL" id="JAHRHJ020000008">
    <property type="protein sequence ID" value="KAH9305437.1"/>
    <property type="molecule type" value="Genomic_DNA"/>
</dbReference>
<evidence type="ECO:0000256" key="3">
    <source>
        <dbReference type="SAM" id="MobiDB-lite"/>
    </source>
</evidence>
<dbReference type="Gene3D" id="1.20.58.1310">
    <property type="entry name" value="PRONE domain, subdomain 2"/>
    <property type="match status" value="1"/>
</dbReference>
<name>A0AA38KUV0_TAXCH</name>